<evidence type="ECO:0000313" key="2">
    <source>
        <dbReference type="Proteomes" id="UP001497453"/>
    </source>
</evidence>
<proteinExistence type="predicted"/>
<dbReference type="EMBL" id="OZ037954">
    <property type="protein sequence ID" value="CAL1699166.1"/>
    <property type="molecule type" value="Genomic_DNA"/>
</dbReference>
<protein>
    <submittedName>
        <fullName evidence="1">Uncharacterized protein</fullName>
    </submittedName>
</protein>
<keyword evidence="2" id="KW-1185">Reference proteome</keyword>
<sequence length="224" mass="25745">MHFARDLTHLSLRGLSLDDPEVYQRFLDTLHIARDLEVLVVKSQDNPHEIQTSLIGIAPVRLEHLRTLAIDMTTRKRVAKLLSHISLLSTTSVVIKWDDMDDHPDRFFPPVRSQLFNIRDPSELLLLWESGDYAFPLIKSGASVLPVFATTAVAIDDLPRYLRTLGYIFNLKELRRLSFYSRDYGDPRDYEPSVWRKILVSSEARVHPLIQLSPLHFVDCSVGL</sequence>
<dbReference type="Proteomes" id="UP001497453">
    <property type="component" value="Chromosome 11"/>
</dbReference>
<accession>A0ABP1CU10</accession>
<gene>
    <name evidence="1" type="ORF">GFSPODELE1_LOCUS2534</name>
</gene>
<reference evidence="2" key="1">
    <citation type="submission" date="2024-04" db="EMBL/GenBank/DDBJ databases">
        <authorList>
            <person name="Shaw F."/>
            <person name="Minotto A."/>
        </authorList>
    </citation>
    <scope>NUCLEOTIDE SEQUENCE [LARGE SCALE GENOMIC DNA]</scope>
</reference>
<evidence type="ECO:0000313" key="1">
    <source>
        <dbReference type="EMBL" id="CAL1699166.1"/>
    </source>
</evidence>
<organism evidence="1 2">
    <name type="scientific">Somion occarium</name>
    <dbReference type="NCBI Taxonomy" id="3059160"/>
    <lineage>
        <taxon>Eukaryota</taxon>
        <taxon>Fungi</taxon>
        <taxon>Dikarya</taxon>
        <taxon>Basidiomycota</taxon>
        <taxon>Agaricomycotina</taxon>
        <taxon>Agaricomycetes</taxon>
        <taxon>Polyporales</taxon>
        <taxon>Cerrenaceae</taxon>
        <taxon>Somion</taxon>
    </lineage>
</organism>
<name>A0ABP1CU10_9APHY</name>